<feature type="signal peptide" evidence="1">
    <location>
        <begin position="1"/>
        <end position="43"/>
    </location>
</feature>
<proteinExistence type="predicted"/>
<evidence type="ECO:0000256" key="1">
    <source>
        <dbReference type="SAM" id="SignalP"/>
    </source>
</evidence>
<reference evidence="2 3" key="1">
    <citation type="submission" date="2019-03" db="EMBL/GenBank/DDBJ databases">
        <title>Rhodosporidium diobovatum UCD-FST 08-225 genome sequencing, assembly, and annotation.</title>
        <authorList>
            <person name="Fakankun I.U."/>
            <person name="Fristensky B."/>
            <person name="Levin D.B."/>
        </authorList>
    </citation>
    <scope>NUCLEOTIDE SEQUENCE [LARGE SCALE GENOMIC DNA]</scope>
    <source>
        <strain evidence="2 3">UCD-FST 08-225</strain>
    </source>
</reference>
<accession>A0A5C5FSA9</accession>
<dbReference type="EMBL" id="SOZI01000127">
    <property type="protein sequence ID" value="TNY18661.1"/>
    <property type="molecule type" value="Genomic_DNA"/>
</dbReference>
<dbReference type="STRING" id="5288.A0A5C5FSA9"/>
<organism evidence="2 3">
    <name type="scientific">Rhodotorula diobovata</name>
    <dbReference type="NCBI Taxonomy" id="5288"/>
    <lineage>
        <taxon>Eukaryota</taxon>
        <taxon>Fungi</taxon>
        <taxon>Dikarya</taxon>
        <taxon>Basidiomycota</taxon>
        <taxon>Pucciniomycotina</taxon>
        <taxon>Microbotryomycetes</taxon>
        <taxon>Sporidiobolales</taxon>
        <taxon>Sporidiobolaceae</taxon>
        <taxon>Rhodotorula</taxon>
    </lineage>
</organism>
<keyword evidence="3" id="KW-1185">Reference proteome</keyword>
<dbReference type="Gene3D" id="2.60.120.260">
    <property type="entry name" value="Galactose-binding domain-like"/>
    <property type="match status" value="1"/>
</dbReference>
<name>A0A5C5FSA9_9BASI</name>
<gene>
    <name evidence="2" type="ORF">DMC30DRAFT_41583</name>
</gene>
<feature type="chain" id="PRO_5022993854" evidence="1">
    <location>
        <begin position="44"/>
        <end position="182"/>
    </location>
</feature>
<dbReference type="Proteomes" id="UP000311382">
    <property type="component" value="Unassembled WGS sequence"/>
</dbReference>
<dbReference type="AlphaFoldDB" id="A0A5C5FSA9"/>
<evidence type="ECO:0000313" key="3">
    <source>
        <dbReference type="Proteomes" id="UP000311382"/>
    </source>
</evidence>
<keyword evidence="1" id="KW-0732">Signal</keyword>
<protein>
    <submittedName>
        <fullName evidence="2">Uncharacterized protein</fullName>
    </submittedName>
</protein>
<comment type="caution">
    <text evidence="2">The sequence shown here is derived from an EMBL/GenBank/DDBJ whole genome shotgun (WGS) entry which is preliminary data.</text>
</comment>
<evidence type="ECO:0000313" key="2">
    <source>
        <dbReference type="EMBL" id="TNY18661.1"/>
    </source>
</evidence>
<dbReference type="OrthoDB" id="2563669at2759"/>
<sequence>MHRSLRTDFRTMRFPGRRSAVTVAPLPLVLLAILLRAPAPASAAIIGAELHNVSSDTTQFSYVGRWRSDTEDGVYQAYSNDTDAVVTFSFVGVGASYLAEKRDDRGICQIQVDDESPTYMDLYDNSGFSQGLQAIWSSGTLVYGQHNVTISQVGPDSRFGYYPYLVTSTWLEAVPSDVGTAL</sequence>